<reference evidence="1" key="1">
    <citation type="journal article" date="2023" name="IMA Fungus">
        <title>Comparative genomic study of the Penicillium genus elucidates a diverse pangenome and 15 lateral gene transfer events.</title>
        <authorList>
            <person name="Petersen C."/>
            <person name="Sorensen T."/>
            <person name="Nielsen M.R."/>
            <person name="Sondergaard T.E."/>
            <person name="Sorensen J.L."/>
            <person name="Fitzpatrick D.A."/>
            <person name="Frisvad J.C."/>
            <person name="Nielsen K.L."/>
        </authorList>
    </citation>
    <scope>NUCLEOTIDE SEQUENCE</scope>
    <source>
        <strain evidence="1">IBT 12815</strain>
    </source>
</reference>
<sequence length="90" mass="10087">MCSHCTENVPVKTDLGLAMFDVISQQDESGVWSMTDNTNRHLQALFAAVAAYNAPPLENGGRPLAKRTAVIWAQKEFWRRKFLQRPIPGS</sequence>
<accession>A0AAD6EI88</accession>
<evidence type="ECO:0000313" key="1">
    <source>
        <dbReference type="EMBL" id="KAJ5617169.1"/>
    </source>
</evidence>
<dbReference type="EMBL" id="JAQJAE010000001">
    <property type="protein sequence ID" value="KAJ5617169.1"/>
    <property type="molecule type" value="Genomic_DNA"/>
</dbReference>
<dbReference type="RefSeq" id="XP_056758336.1">
    <property type="nucleotide sequence ID" value="XM_056893341.1"/>
</dbReference>
<dbReference type="GeneID" id="81583583"/>
<reference evidence="1" key="2">
    <citation type="submission" date="2023-01" db="EMBL/GenBank/DDBJ databases">
        <authorList>
            <person name="Petersen C."/>
        </authorList>
    </citation>
    <scope>NUCLEOTIDE SEQUENCE</scope>
    <source>
        <strain evidence="1">IBT 12815</strain>
    </source>
</reference>
<name>A0AAD6EI88_9EURO</name>
<evidence type="ECO:0000313" key="2">
    <source>
        <dbReference type="Proteomes" id="UP001213799"/>
    </source>
</evidence>
<keyword evidence="2" id="KW-1185">Reference proteome</keyword>
<proteinExistence type="predicted"/>
<comment type="caution">
    <text evidence="1">The sequence shown here is derived from an EMBL/GenBank/DDBJ whole genome shotgun (WGS) entry which is preliminary data.</text>
</comment>
<protein>
    <submittedName>
        <fullName evidence="1">Uncharacterized protein</fullName>
    </submittedName>
</protein>
<organism evidence="1 2">
    <name type="scientific">Penicillium hordei</name>
    <dbReference type="NCBI Taxonomy" id="40994"/>
    <lineage>
        <taxon>Eukaryota</taxon>
        <taxon>Fungi</taxon>
        <taxon>Dikarya</taxon>
        <taxon>Ascomycota</taxon>
        <taxon>Pezizomycotina</taxon>
        <taxon>Eurotiomycetes</taxon>
        <taxon>Eurotiomycetidae</taxon>
        <taxon>Eurotiales</taxon>
        <taxon>Aspergillaceae</taxon>
        <taxon>Penicillium</taxon>
    </lineage>
</organism>
<dbReference type="Proteomes" id="UP001213799">
    <property type="component" value="Unassembled WGS sequence"/>
</dbReference>
<dbReference type="AlphaFoldDB" id="A0AAD6EI88"/>
<gene>
    <name evidence="1" type="ORF">N7537_002283</name>
</gene>